<evidence type="ECO:0000313" key="1">
    <source>
        <dbReference type="EMBL" id="VCX42135.1"/>
    </source>
</evidence>
<evidence type="ECO:0000313" key="2">
    <source>
        <dbReference type="Proteomes" id="UP000269945"/>
    </source>
</evidence>
<dbReference type="Proteomes" id="UP000269945">
    <property type="component" value="Unassembled WGS sequence"/>
</dbReference>
<protein>
    <submittedName>
        <fullName evidence="1">Uncharacterized protein</fullName>
    </submittedName>
</protein>
<dbReference type="AlphaFoldDB" id="A0A9X9MCF3"/>
<dbReference type="EMBL" id="CYRY02046421">
    <property type="protein sequence ID" value="VCX42135.1"/>
    <property type="molecule type" value="Genomic_DNA"/>
</dbReference>
<organism evidence="1 2">
    <name type="scientific">Gulo gulo</name>
    <name type="common">Wolverine</name>
    <name type="synonym">Gluton</name>
    <dbReference type="NCBI Taxonomy" id="48420"/>
    <lineage>
        <taxon>Eukaryota</taxon>
        <taxon>Metazoa</taxon>
        <taxon>Chordata</taxon>
        <taxon>Craniata</taxon>
        <taxon>Vertebrata</taxon>
        <taxon>Euteleostomi</taxon>
        <taxon>Mammalia</taxon>
        <taxon>Eutheria</taxon>
        <taxon>Laurasiatheria</taxon>
        <taxon>Carnivora</taxon>
        <taxon>Caniformia</taxon>
        <taxon>Musteloidea</taxon>
        <taxon>Mustelidae</taxon>
        <taxon>Guloninae</taxon>
        <taxon>Gulo</taxon>
    </lineage>
</organism>
<accession>A0A9X9MCF3</accession>
<proteinExistence type="predicted"/>
<reference evidence="1 2" key="1">
    <citation type="submission" date="2018-10" db="EMBL/GenBank/DDBJ databases">
        <authorList>
            <person name="Ekblom R."/>
            <person name="Jareborg N."/>
        </authorList>
    </citation>
    <scope>NUCLEOTIDE SEQUENCE [LARGE SCALE GENOMIC DNA]</scope>
    <source>
        <tissue evidence="1">Muscle</tissue>
    </source>
</reference>
<keyword evidence="2" id="KW-1185">Reference proteome</keyword>
<name>A0A9X9MCF3_GULGU</name>
<gene>
    <name evidence="1" type="ORF">BN2614_LOCUS1</name>
</gene>
<comment type="caution">
    <text evidence="1">The sequence shown here is derived from an EMBL/GenBank/DDBJ whole genome shotgun (WGS) entry which is preliminary data.</text>
</comment>
<feature type="non-terminal residue" evidence="1">
    <location>
        <position position="1"/>
    </location>
</feature>
<sequence length="142" mass="15978">FLLLSVSWPFFEGFGNQGKGRRYHFNLHLSVLNGQFHSNPQTLSITGCLGHVITNRFWRQTPSADLWGESRCGTKFPKGASQAHNFDLFVVEIRPHGRGDWCRMNLDSGQRKIAAPPCPLSQKSKASLPFLLSCFIVTGCWI</sequence>